<reference evidence="1" key="1">
    <citation type="submission" date="2022-07" db="EMBL/GenBank/DDBJ databases">
        <title>Phylogenomic reconstructions and comparative analyses of Kickxellomycotina fungi.</title>
        <authorList>
            <person name="Reynolds N.K."/>
            <person name="Stajich J.E."/>
            <person name="Barry K."/>
            <person name="Grigoriev I.V."/>
            <person name="Crous P."/>
            <person name="Smith M.E."/>
        </authorList>
    </citation>
    <scope>NUCLEOTIDE SEQUENCE</scope>
    <source>
        <strain evidence="1">BCRC 34191</strain>
    </source>
</reference>
<evidence type="ECO:0000313" key="2">
    <source>
        <dbReference type="Proteomes" id="UP001140066"/>
    </source>
</evidence>
<dbReference type="Proteomes" id="UP001140066">
    <property type="component" value="Unassembled WGS sequence"/>
</dbReference>
<dbReference type="EMBL" id="JANBUK010000534">
    <property type="protein sequence ID" value="KAJ2789606.1"/>
    <property type="molecule type" value="Genomic_DNA"/>
</dbReference>
<comment type="caution">
    <text evidence="1">The sequence shown here is derived from an EMBL/GenBank/DDBJ whole genome shotgun (WGS) entry which is preliminary data.</text>
</comment>
<keyword evidence="2" id="KW-1185">Reference proteome</keyword>
<evidence type="ECO:0000313" key="1">
    <source>
        <dbReference type="EMBL" id="KAJ2789606.1"/>
    </source>
</evidence>
<feature type="non-terminal residue" evidence="1">
    <location>
        <position position="1"/>
    </location>
</feature>
<gene>
    <name evidence="1" type="ORF">GGI18_002301</name>
</gene>
<organism evidence="1 2">
    <name type="scientific">Coemansia linderi</name>
    <dbReference type="NCBI Taxonomy" id="2663919"/>
    <lineage>
        <taxon>Eukaryota</taxon>
        <taxon>Fungi</taxon>
        <taxon>Fungi incertae sedis</taxon>
        <taxon>Zoopagomycota</taxon>
        <taxon>Kickxellomycotina</taxon>
        <taxon>Kickxellomycetes</taxon>
        <taxon>Kickxellales</taxon>
        <taxon>Kickxellaceae</taxon>
        <taxon>Coemansia</taxon>
    </lineage>
</organism>
<proteinExistence type="predicted"/>
<protein>
    <submittedName>
        <fullName evidence="1">Uncharacterized protein</fullName>
    </submittedName>
</protein>
<name>A0ACC1KHE1_9FUNG</name>
<sequence length="286" mass="32213">HLASNDDVDEALFRSLARFAKEESSNVWLDEAKGGCGYLDRILQACLGWLQNPAESRDTVFAKDSCFDVLRVLVRRKSQHFSLDTSRRLLLEVLRNKFFESTILSGSAEDVFYDMATHLDVNLCFELAEDFFKRALLPPVQSLAAQRPGYATELVALIPTPPDMDPMGVFAMDNALAGVLEFVAEVAKRLSSPDAISVRELDQFMPYSVVCFIHPRSQVRKAALTPMIAVHERLGVPDAELEELLLRAGPDRLAASPNPLARYVEMLHRPELRRLAWAYYLSKRDT</sequence>
<accession>A0ACC1KHE1</accession>